<name>A0A392QKK8_9FABA</name>
<feature type="non-terminal residue" evidence="1">
    <location>
        <position position="55"/>
    </location>
</feature>
<evidence type="ECO:0000313" key="2">
    <source>
        <dbReference type="Proteomes" id="UP000265520"/>
    </source>
</evidence>
<protein>
    <submittedName>
        <fullName evidence="1">Uncharacterized protein</fullName>
    </submittedName>
</protein>
<comment type="caution">
    <text evidence="1">The sequence shown here is derived from an EMBL/GenBank/DDBJ whole genome shotgun (WGS) entry which is preliminary data.</text>
</comment>
<organism evidence="1 2">
    <name type="scientific">Trifolium medium</name>
    <dbReference type="NCBI Taxonomy" id="97028"/>
    <lineage>
        <taxon>Eukaryota</taxon>
        <taxon>Viridiplantae</taxon>
        <taxon>Streptophyta</taxon>
        <taxon>Embryophyta</taxon>
        <taxon>Tracheophyta</taxon>
        <taxon>Spermatophyta</taxon>
        <taxon>Magnoliopsida</taxon>
        <taxon>eudicotyledons</taxon>
        <taxon>Gunneridae</taxon>
        <taxon>Pentapetalae</taxon>
        <taxon>rosids</taxon>
        <taxon>fabids</taxon>
        <taxon>Fabales</taxon>
        <taxon>Fabaceae</taxon>
        <taxon>Papilionoideae</taxon>
        <taxon>50 kb inversion clade</taxon>
        <taxon>NPAAA clade</taxon>
        <taxon>Hologalegina</taxon>
        <taxon>IRL clade</taxon>
        <taxon>Trifolieae</taxon>
        <taxon>Trifolium</taxon>
    </lineage>
</organism>
<dbReference type="Proteomes" id="UP000265520">
    <property type="component" value="Unassembled WGS sequence"/>
</dbReference>
<dbReference type="EMBL" id="LXQA010144306">
    <property type="protein sequence ID" value="MCI24921.1"/>
    <property type="molecule type" value="Genomic_DNA"/>
</dbReference>
<keyword evidence="2" id="KW-1185">Reference proteome</keyword>
<proteinExistence type="predicted"/>
<reference evidence="1 2" key="1">
    <citation type="journal article" date="2018" name="Front. Plant Sci.">
        <title>Red Clover (Trifolium pratense) and Zigzag Clover (T. medium) - A Picture of Genomic Similarities and Differences.</title>
        <authorList>
            <person name="Dluhosova J."/>
            <person name="Istvanek J."/>
            <person name="Nedelnik J."/>
            <person name="Repkova J."/>
        </authorList>
    </citation>
    <scope>NUCLEOTIDE SEQUENCE [LARGE SCALE GENOMIC DNA]</scope>
    <source>
        <strain evidence="2">cv. 10/8</strain>
        <tissue evidence="1">Leaf</tissue>
    </source>
</reference>
<accession>A0A392QKK8</accession>
<dbReference type="AlphaFoldDB" id="A0A392QKK8"/>
<evidence type="ECO:0000313" key="1">
    <source>
        <dbReference type="EMBL" id="MCI24921.1"/>
    </source>
</evidence>
<sequence length="55" mass="5865">MIRTEGLPGGILPSPLPSSLSQSTCLQEFPNAALIFIPNIFTSKSVSVSLRDDDC</sequence>